<evidence type="ECO:0000256" key="5">
    <source>
        <dbReference type="ARBA" id="ARBA00022970"/>
    </source>
</evidence>
<dbReference type="GO" id="GO:0043190">
    <property type="term" value="C:ATP-binding cassette (ABC) transporter complex"/>
    <property type="evidence" value="ECO:0007669"/>
    <property type="project" value="InterPro"/>
</dbReference>
<accession>A0A6G8FI62</accession>
<keyword evidence="4 8" id="KW-0812">Transmembrane</keyword>
<dbReference type="KEGG" id="lins:G7067_05395"/>
<gene>
    <name evidence="10" type="ORF">G7067_05395</name>
</gene>
<keyword evidence="6 8" id="KW-1133">Transmembrane helix</keyword>
<evidence type="ECO:0000256" key="7">
    <source>
        <dbReference type="ARBA" id="ARBA00023136"/>
    </source>
</evidence>
<sequence>MTVLPDHTAGPQTTSVSTDFLALTERPVIKRKNIGQIIGVIVVAYALVLVAITAVTNPGFGWPTVAKYLFDLRILDGLVVTLELTALAMVLGFIVGLLLAVMRMSPNWLIRGVAGAYIWFFRGTPLLVQLLFWGFAAILFPTIALGVPFGPTFIEWDTNTVISLFTAAVLGLGLNEAAYMAEIVRGGILSVPAGQAEAARAMGFSHTSTLRHIVIPQAMKVIIPPVANNVISMLKTTSLVIVLGVGDLLYNTQQIYAKNLEQIPLLIVASIWYILLTSILTYVQSLLEKRFSRGAAGTIAKKGTR</sequence>
<name>A0A6G8FI62_9MICO</name>
<dbReference type="RefSeq" id="WP_166322554.1">
    <property type="nucleotide sequence ID" value="NZ_CP049934.1"/>
</dbReference>
<organism evidence="10 11">
    <name type="scientific">Leucobacter insecticola</name>
    <dbReference type="NCBI Taxonomy" id="2714934"/>
    <lineage>
        <taxon>Bacteria</taxon>
        <taxon>Bacillati</taxon>
        <taxon>Actinomycetota</taxon>
        <taxon>Actinomycetes</taxon>
        <taxon>Micrococcales</taxon>
        <taxon>Microbacteriaceae</taxon>
        <taxon>Leucobacter</taxon>
    </lineage>
</organism>
<feature type="transmembrane region" description="Helical" evidence="8">
    <location>
        <begin position="77"/>
        <end position="101"/>
    </location>
</feature>
<dbReference type="Proteomes" id="UP000501387">
    <property type="component" value="Chromosome"/>
</dbReference>
<proteinExistence type="inferred from homology"/>
<evidence type="ECO:0000256" key="2">
    <source>
        <dbReference type="ARBA" id="ARBA00022448"/>
    </source>
</evidence>
<dbReference type="Pfam" id="PF00528">
    <property type="entry name" value="BPD_transp_1"/>
    <property type="match status" value="1"/>
</dbReference>
<keyword evidence="7 8" id="KW-0472">Membrane</keyword>
<dbReference type="GO" id="GO:0015184">
    <property type="term" value="F:L-cystine transmembrane transporter activity"/>
    <property type="evidence" value="ECO:0007669"/>
    <property type="project" value="TreeGrafter"/>
</dbReference>
<dbReference type="AlphaFoldDB" id="A0A6G8FI62"/>
<evidence type="ECO:0000256" key="1">
    <source>
        <dbReference type="ARBA" id="ARBA00004651"/>
    </source>
</evidence>
<keyword evidence="3" id="KW-1003">Cell membrane</keyword>
<feature type="transmembrane region" description="Helical" evidence="8">
    <location>
        <begin position="161"/>
        <end position="181"/>
    </location>
</feature>
<feature type="transmembrane region" description="Helical" evidence="8">
    <location>
        <begin position="263"/>
        <end position="283"/>
    </location>
</feature>
<dbReference type="InterPro" id="IPR000515">
    <property type="entry name" value="MetI-like"/>
</dbReference>
<dbReference type="PANTHER" id="PTHR30614">
    <property type="entry name" value="MEMBRANE COMPONENT OF AMINO ACID ABC TRANSPORTER"/>
    <property type="match status" value="1"/>
</dbReference>
<feature type="domain" description="ABC transmembrane type-1" evidence="9">
    <location>
        <begin position="78"/>
        <end position="284"/>
    </location>
</feature>
<protein>
    <submittedName>
        <fullName evidence="10">Amino acid ABC transporter permease</fullName>
    </submittedName>
</protein>
<dbReference type="PANTHER" id="PTHR30614:SF0">
    <property type="entry name" value="L-CYSTINE TRANSPORT SYSTEM PERMEASE PROTEIN TCYL"/>
    <property type="match status" value="1"/>
</dbReference>
<reference evidence="10 11" key="1">
    <citation type="submission" date="2020-03" db="EMBL/GenBank/DDBJ databases">
        <title>Leucobacter sp. nov., isolated from beetles.</title>
        <authorList>
            <person name="Hyun D.-W."/>
            <person name="Bae J.-W."/>
        </authorList>
    </citation>
    <scope>NUCLEOTIDE SEQUENCE [LARGE SCALE GENOMIC DNA]</scope>
    <source>
        <strain evidence="10 11">HDW9B</strain>
    </source>
</reference>
<keyword evidence="2 8" id="KW-0813">Transport</keyword>
<evidence type="ECO:0000313" key="11">
    <source>
        <dbReference type="Proteomes" id="UP000501387"/>
    </source>
</evidence>
<evidence type="ECO:0000256" key="3">
    <source>
        <dbReference type="ARBA" id="ARBA00022475"/>
    </source>
</evidence>
<dbReference type="InterPro" id="IPR043429">
    <property type="entry name" value="ArtM/GltK/GlnP/TcyL/YhdX-like"/>
</dbReference>
<dbReference type="InterPro" id="IPR035906">
    <property type="entry name" value="MetI-like_sf"/>
</dbReference>
<feature type="transmembrane region" description="Helical" evidence="8">
    <location>
        <begin position="221"/>
        <end position="243"/>
    </location>
</feature>
<dbReference type="PROSITE" id="PS50928">
    <property type="entry name" value="ABC_TM1"/>
    <property type="match status" value="1"/>
</dbReference>
<evidence type="ECO:0000256" key="4">
    <source>
        <dbReference type="ARBA" id="ARBA00022692"/>
    </source>
</evidence>
<evidence type="ECO:0000256" key="6">
    <source>
        <dbReference type="ARBA" id="ARBA00022989"/>
    </source>
</evidence>
<evidence type="ECO:0000313" key="10">
    <source>
        <dbReference type="EMBL" id="QIM15983.1"/>
    </source>
</evidence>
<comment type="subcellular location">
    <subcellularLocation>
        <location evidence="1 8">Cell membrane</location>
        <topology evidence="1 8">Multi-pass membrane protein</topology>
    </subcellularLocation>
</comment>
<dbReference type="FunFam" id="1.10.3720.10:FF:000006">
    <property type="entry name" value="Glutamate/aspartate ABC transporter, permease protein GltK"/>
    <property type="match status" value="1"/>
</dbReference>
<dbReference type="EMBL" id="CP049934">
    <property type="protein sequence ID" value="QIM15983.1"/>
    <property type="molecule type" value="Genomic_DNA"/>
</dbReference>
<comment type="similarity">
    <text evidence="8">Belongs to the binding-protein-dependent transport system permease family.</text>
</comment>
<dbReference type="InterPro" id="IPR010065">
    <property type="entry name" value="AA_ABC_transptr_permease_3TM"/>
</dbReference>
<dbReference type="NCBIfam" id="TIGR01726">
    <property type="entry name" value="HEQRo_perm_3TM"/>
    <property type="match status" value="1"/>
</dbReference>
<feature type="transmembrane region" description="Helical" evidence="8">
    <location>
        <begin position="37"/>
        <end position="57"/>
    </location>
</feature>
<dbReference type="SUPFAM" id="SSF161098">
    <property type="entry name" value="MetI-like"/>
    <property type="match status" value="1"/>
</dbReference>
<feature type="transmembrane region" description="Helical" evidence="8">
    <location>
        <begin position="130"/>
        <end position="149"/>
    </location>
</feature>
<evidence type="ECO:0000256" key="8">
    <source>
        <dbReference type="RuleBase" id="RU363032"/>
    </source>
</evidence>
<dbReference type="Gene3D" id="1.10.3720.10">
    <property type="entry name" value="MetI-like"/>
    <property type="match status" value="1"/>
</dbReference>
<keyword evidence="11" id="KW-1185">Reference proteome</keyword>
<evidence type="ECO:0000259" key="9">
    <source>
        <dbReference type="PROSITE" id="PS50928"/>
    </source>
</evidence>
<dbReference type="CDD" id="cd06261">
    <property type="entry name" value="TM_PBP2"/>
    <property type="match status" value="1"/>
</dbReference>
<keyword evidence="5" id="KW-0029">Amino-acid transport</keyword>